<gene>
    <name evidence="2" type="ORF">B5J94_06740</name>
</gene>
<evidence type="ECO:0008006" key="4">
    <source>
        <dbReference type="Google" id="ProtNLM"/>
    </source>
</evidence>
<dbReference type="Pfam" id="PF07120">
    <property type="entry name" value="DUF1376"/>
    <property type="match status" value="1"/>
</dbReference>
<feature type="region of interest" description="Disordered" evidence="1">
    <location>
        <begin position="101"/>
        <end position="140"/>
    </location>
</feature>
<dbReference type="Proteomes" id="UP000191025">
    <property type="component" value="Unassembled WGS sequence"/>
</dbReference>
<proteinExistence type="predicted"/>
<accession>A0A1V4GX72</accession>
<sequence length="382" mass="44174">MALGIRLTGVDMHHYQFHINDFNASTRHLSHIERALYRDLIDMYYSTEKPITADLVRLERVLLVKTDDEKQALQNVLADFFVVKKLKGDAEPCYHNARIDREIKNYKHRQTPSNKNQAPSNKTSNKNQTPSNDCQTDSDRQTTYKNKVAFLVKSLKDKGIKANARMKIADLQTLFDTHCKQTSNEHQTPSNTSNEHQTAFEQSITINHKPLTNNQSNISPQTPQGAGVIDKTDKTDEKTKATAKKTHPTSDTDKTLNVPFEAFWDSYDKKIDPKKCKPLWERLSDKDRLDIMAYLPRYKQSQPDKQYRKNPQTFLNARSWESEIITAQTYDQYGNLVGANHARQSNHQPHPNSTTAYVNRLEQEAFELKRELYPEQFGAFNR</sequence>
<evidence type="ECO:0000256" key="1">
    <source>
        <dbReference type="SAM" id="MobiDB-lite"/>
    </source>
</evidence>
<feature type="compositionally biased region" description="Polar residues" evidence="1">
    <location>
        <begin position="211"/>
        <end position="224"/>
    </location>
</feature>
<protein>
    <recommendedName>
        <fullName evidence="4">DUF1376 domain-containing protein</fullName>
    </recommendedName>
</protein>
<evidence type="ECO:0000313" key="3">
    <source>
        <dbReference type="Proteomes" id="UP000191025"/>
    </source>
</evidence>
<comment type="caution">
    <text evidence="2">The sequence shown here is derived from an EMBL/GenBank/DDBJ whole genome shotgun (WGS) entry which is preliminary data.</text>
</comment>
<feature type="compositionally biased region" description="Basic and acidic residues" evidence="1">
    <location>
        <begin position="230"/>
        <end position="240"/>
    </location>
</feature>
<dbReference type="InterPro" id="IPR010781">
    <property type="entry name" value="DUF1376"/>
</dbReference>
<organism evidence="2 3">
    <name type="scientific">Moraxella lacunata</name>
    <dbReference type="NCBI Taxonomy" id="477"/>
    <lineage>
        <taxon>Bacteria</taxon>
        <taxon>Pseudomonadati</taxon>
        <taxon>Pseudomonadota</taxon>
        <taxon>Gammaproteobacteria</taxon>
        <taxon>Moraxellales</taxon>
        <taxon>Moraxellaceae</taxon>
        <taxon>Moraxella</taxon>
    </lineage>
</organism>
<reference evidence="3" key="1">
    <citation type="submission" date="2017-03" db="EMBL/GenBank/DDBJ databases">
        <title>Draft genome sequence of Moraxella equi CCUG 4950T type strain.</title>
        <authorList>
            <person name="Salva-Serra F."/>
            <person name="Engstrom-Jakobsson H."/>
            <person name="Thorell K."/>
            <person name="Jaen-Luchoro D."/>
            <person name="Gonzales-Siles L."/>
            <person name="Karlsson R."/>
            <person name="Yazdan S."/>
            <person name="Boulund F."/>
            <person name="Johnning A."/>
            <person name="Engstrand L."/>
            <person name="Kristiansson E."/>
            <person name="Moore E."/>
        </authorList>
    </citation>
    <scope>NUCLEOTIDE SEQUENCE [LARGE SCALE GENOMIC DNA]</scope>
    <source>
        <strain evidence="3">CCUG 4441</strain>
    </source>
</reference>
<evidence type="ECO:0000313" key="2">
    <source>
        <dbReference type="EMBL" id="OPH36736.1"/>
    </source>
</evidence>
<dbReference type="AlphaFoldDB" id="A0A1V4GX72"/>
<feature type="compositionally biased region" description="Polar residues" evidence="1">
    <location>
        <begin position="111"/>
        <end position="136"/>
    </location>
</feature>
<feature type="region of interest" description="Disordered" evidence="1">
    <location>
        <begin position="211"/>
        <end position="251"/>
    </location>
</feature>
<dbReference type="EMBL" id="MXAN01000046">
    <property type="protein sequence ID" value="OPH36736.1"/>
    <property type="molecule type" value="Genomic_DNA"/>
</dbReference>
<name>A0A1V4GX72_MORLA</name>